<evidence type="ECO:0000313" key="8">
    <source>
        <dbReference type="EMBL" id="RYC11640.1"/>
    </source>
</evidence>
<dbReference type="EC" id="1.14.13.148" evidence="6"/>
<evidence type="ECO:0000256" key="3">
    <source>
        <dbReference type="ARBA" id="ARBA00022827"/>
    </source>
</evidence>
<comment type="caution">
    <text evidence="8">The sequence shown here is derived from an EMBL/GenBank/DDBJ whole genome shotgun (WGS) entry which is preliminary data.</text>
</comment>
<keyword evidence="5" id="KW-0560">Oxidoreductase</keyword>
<evidence type="ECO:0000256" key="7">
    <source>
        <dbReference type="ARBA" id="ARBA00035159"/>
    </source>
</evidence>
<dbReference type="GO" id="GO:0034899">
    <property type="term" value="F:trimethylamine monooxygenase activity"/>
    <property type="evidence" value="ECO:0007669"/>
    <property type="project" value="UniProtKB-EC"/>
</dbReference>
<dbReference type="GO" id="GO:0004499">
    <property type="term" value="F:N,N-dimethylaniline monooxygenase activity"/>
    <property type="evidence" value="ECO:0007669"/>
    <property type="project" value="InterPro"/>
</dbReference>
<name>A0A4Q2T3M9_9HYPH</name>
<dbReference type="GO" id="GO:0050660">
    <property type="term" value="F:flavin adenine dinucleotide binding"/>
    <property type="evidence" value="ECO:0007669"/>
    <property type="project" value="InterPro"/>
</dbReference>
<dbReference type="InterPro" id="IPR050346">
    <property type="entry name" value="FMO-like"/>
</dbReference>
<evidence type="ECO:0000256" key="5">
    <source>
        <dbReference type="ARBA" id="ARBA00023002"/>
    </source>
</evidence>
<sequence>MKQQTTAMPENCVAVIGAGPGGLAAAKWLMAHGLDPVVFEASARLGGQWNSACATSAVWPGMRTNTSRIMTAFSDLDHAPGSATYLTQDEMLDYLERYAFVSGLLPTLRLSTRVESLEAAAGGGWLIRSASGGRERSEVFRRVVVATGRCGTPSVPEISGLSGFSGSLGAIHAAQYNGAERYRGRHVLVAGCSISALEIASELAYGGARVTVANRRQRYVLPKLISGVPTEHAMFNRAAALLGGVLPPPELAAGLRAKVLAVAGNPAQFGAPAPDDDIFAAGITQSQQFLPAVAEGRIAVMPWIEEIDGNRVLFRGGRRGEFDGIILGTGYRLSLPFLDAATAATLGLDDVHMDLHDHTFHPDLPGLAFLGLYDLVGPYLPVLELQARWISYCFAGVVPMPSQAEMAEGVGRARAMRAGPPAVPMHVAALGFARNAGVDPDLSARPDLERALLFGPLSAVSFRLDGADALPDATLRVQGAAAAFGAVAHPAFTAEEQAIRGLVRREALSSAA</sequence>
<gene>
    <name evidence="8" type="ORF">EUU22_11200</name>
</gene>
<proteinExistence type="inferred from homology"/>
<dbReference type="GO" id="GO:0050661">
    <property type="term" value="F:NADP binding"/>
    <property type="evidence" value="ECO:0007669"/>
    <property type="project" value="InterPro"/>
</dbReference>
<dbReference type="EMBL" id="SDVB01000238">
    <property type="protein sequence ID" value="RYC11640.1"/>
    <property type="molecule type" value="Genomic_DNA"/>
</dbReference>
<dbReference type="PRINTS" id="PR00370">
    <property type="entry name" value="FMOXYGENASE"/>
</dbReference>
<keyword evidence="3" id="KW-0274">FAD</keyword>
<protein>
    <recommendedName>
        <fullName evidence="7">Trimethylamine monooxygenase</fullName>
        <ecNumber evidence="6">1.14.13.148</ecNumber>
    </recommendedName>
</protein>
<dbReference type="Proteomes" id="UP000291088">
    <property type="component" value="Unassembled WGS sequence"/>
</dbReference>
<dbReference type="OrthoDB" id="9790219at2"/>
<dbReference type="SUPFAM" id="SSF51905">
    <property type="entry name" value="FAD/NAD(P)-binding domain"/>
    <property type="match status" value="2"/>
</dbReference>
<dbReference type="InterPro" id="IPR000960">
    <property type="entry name" value="Flavin_mOase"/>
</dbReference>
<keyword evidence="9" id="KW-1185">Reference proteome</keyword>
<evidence type="ECO:0000256" key="6">
    <source>
        <dbReference type="ARBA" id="ARBA00034528"/>
    </source>
</evidence>
<dbReference type="InterPro" id="IPR020946">
    <property type="entry name" value="Flavin_mOase-like"/>
</dbReference>
<dbReference type="AlphaFoldDB" id="A0A4Q2T3M9"/>
<dbReference type="Gene3D" id="3.50.50.60">
    <property type="entry name" value="FAD/NAD(P)-binding domain"/>
    <property type="match status" value="1"/>
</dbReference>
<evidence type="ECO:0000256" key="4">
    <source>
        <dbReference type="ARBA" id="ARBA00022857"/>
    </source>
</evidence>
<dbReference type="PIRSF" id="PIRSF000332">
    <property type="entry name" value="FMO"/>
    <property type="match status" value="1"/>
</dbReference>
<dbReference type="InterPro" id="IPR036188">
    <property type="entry name" value="FAD/NAD-bd_sf"/>
</dbReference>
<dbReference type="Pfam" id="PF00743">
    <property type="entry name" value="FMO-like"/>
    <property type="match status" value="1"/>
</dbReference>
<comment type="similarity">
    <text evidence="1">Belongs to the FMO family.</text>
</comment>
<keyword evidence="4" id="KW-0521">NADP</keyword>
<dbReference type="RefSeq" id="WP_129332083.1">
    <property type="nucleotide sequence ID" value="NZ_SDVB01000238.1"/>
</dbReference>
<organism evidence="8 9">
    <name type="scientific">Ciceribacter ferrooxidans</name>
    <dbReference type="NCBI Taxonomy" id="2509717"/>
    <lineage>
        <taxon>Bacteria</taxon>
        <taxon>Pseudomonadati</taxon>
        <taxon>Pseudomonadota</taxon>
        <taxon>Alphaproteobacteria</taxon>
        <taxon>Hyphomicrobiales</taxon>
        <taxon>Rhizobiaceae</taxon>
        <taxon>Ciceribacter</taxon>
    </lineage>
</organism>
<evidence type="ECO:0000313" key="9">
    <source>
        <dbReference type="Proteomes" id="UP000291088"/>
    </source>
</evidence>
<evidence type="ECO:0000256" key="1">
    <source>
        <dbReference type="ARBA" id="ARBA00009183"/>
    </source>
</evidence>
<keyword evidence="2" id="KW-0285">Flavoprotein</keyword>
<reference evidence="8 9" key="1">
    <citation type="submission" date="2019-01" db="EMBL/GenBank/DDBJ databases">
        <authorList>
            <person name="Deng T."/>
        </authorList>
    </citation>
    <scope>NUCLEOTIDE SEQUENCE [LARGE SCALE GENOMIC DNA]</scope>
    <source>
        <strain evidence="8 9">F8825</strain>
    </source>
</reference>
<evidence type="ECO:0000256" key="2">
    <source>
        <dbReference type="ARBA" id="ARBA00022630"/>
    </source>
</evidence>
<keyword evidence="8" id="KW-0503">Monooxygenase</keyword>
<dbReference type="PANTHER" id="PTHR23023">
    <property type="entry name" value="DIMETHYLANILINE MONOOXYGENASE"/>
    <property type="match status" value="1"/>
</dbReference>
<accession>A0A4Q2T3M9</accession>